<reference evidence="11" key="1">
    <citation type="submission" date="2020-07" db="EMBL/GenBank/DDBJ databases">
        <title>Vallitalea pronyensis genome.</title>
        <authorList>
            <person name="Postec A."/>
        </authorList>
    </citation>
    <scope>NUCLEOTIDE SEQUENCE</scope>
    <source>
        <strain evidence="11">FatNI3</strain>
    </source>
</reference>
<dbReference type="FunFam" id="1.20.120.1780:FF:000001">
    <property type="entry name" value="4-hydroxybenzoate octaprenyltransferase"/>
    <property type="match status" value="1"/>
</dbReference>
<evidence type="ECO:0000313" key="11">
    <source>
        <dbReference type="EMBL" id="QUI21721.1"/>
    </source>
</evidence>
<dbReference type="InterPro" id="IPR044878">
    <property type="entry name" value="UbiA_sf"/>
</dbReference>
<feature type="transmembrane region" description="Helical" evidence="10">
    <location>
        <begin position="161"/>
        <end position="181"/>
    </location>
</feature>
<evidence type="ECO:0000256" key="6">
    <source>
        <dbReference type="ARBA" id="ARBA00022692"/>
    </source>
</evidence>
<keyword evidence="4" id="KW-0997">Cell inner membrane</keyword>
<feature type="transmembrane region" description="Helical" evidence="10">
    <location>
        <begin position="233"/>
        <end position="252"/>
    </location>
</feature>
<feature type="transmembrane region" description="Helical" evidence="10">
    <location>
        <begin position="44"/>
        <end position="64"/>
    </location>
</feature>
<comment type="similarity">
    <text evidence="3">Belongs to the UbiA prenyltransferase family.</text>
</comment>
<dbReference type="EC" id="2.5.1.39" evidence="9"/>
<dbReference type="AlphaFoldDB" id="A0A8J8MHU5"/>
<organism evidence="11 12">
    <name type="scientific">Vallitalea pronyensis</name>
    <dbReference type="NCBI Taxonomy" id="1348613"/>
    <lineage>
        <taxon>Bacteria</taxon>
        <taxon>Bacillati</taxon>
        <taxon>Bacillota</taxon>
        <taxon>Clostridia</taxon>
        <taxon>Lachnospirales</taxon>
        <taxon>Vallitaleaceae</taxon>
        <taxon>Vallitalea</taxon>
    </lineage>
</organism>
<evidence type="ECO:0000256" key="8">
    <source>
        <dbReference type="ARBA" id="ARBA00023136"/>
    </source>
</evidence>
<dbReference type="Gene3D" id="1.10.357.140">
    <property type="entry name" value="UbiA prenyltransferase"/>
    <property type="match status" value="1"/>
</dbReference>
<dbReference type="RefSeq" id="WP_212697192.1">
    <property type="nucleotide sequence ID" value="NZ_CP058649.1"/>
</dbReference>
<name>A0A8J8MHU5_9FIRM</name>
<dbReference type="FunFam" id="1.10.357.140:FF:000008">
    <property type="entry name" value="4-hydroxybenzoate octaprenyltransferase"/>
    <property type="match status" value="1"/>
</dbReference>
<dbReference type="CDD" id="cd13959">
    <property type="entry name" value="PT_UbiA_COQ2"/>
    <property type="match status" value="1"/>
</dbReference>
<keyword evidence="7 10" id="KW-1133">Transmembrane helix</keyword>
<feature type="transmembrane region" description="Helical" evidence="10">
    <location>
        <begin position="12"/>
        <end position="32"/>
    </location>
</feature>
<sequence length="290" mass="32538">MRLLRRLKTYGELVMFSHTLFSLPFALIAMIWAADGLPEGRLILWILIALVAGRNGANALNRWVDKSYDKMNPRTAHRHMPQNKVKNIEVLGLTAVCYGVFVLAAYQINTICFILSPIALALFTLYSYTKRFTWACHLVLGFTCAGAPVGAWLAVTGRLDIVPLVLGAVVLLWVAGFDIIYGTQDIDFDRDHGLFSIPAQFGFKNALFIARGFHLLMLGLLLGLYFYRSMSVLYLFGLGISAVLLTIEHYMVDPANRSKMNTASYHLNQIVSMSILVFTLLDFLWTNGFK</sequence>
<dbReference type="InterPro" id="IPR006371">
    <property type="entry name" value="Polyprenyltransferase_UbiA-li"/>
</dbReference>
<feature type="transmembrane region" description="Helical" evidence="10">
    <location>
        <begin position="202"/>
        <end position="227"/>
    </location>
</feature>
<feature type="transmembrane region" description="Helical" evidence="10">
    <location>
        <begin position="135"/>
        <end position="155"/>
    </location>
</feature>
<evidence type="ECO:0000256" key="3">
    <source>
        <dbReference type="ARBA" id="ARBA00005985"/>
    </source>
</evidence>
<keyword evidence="8 10" id="KW-0472">Membrane</keyword>
<dbReference type="Proteomes" id="UP000683246">
    <property type="component" value="Chromosome"/>
</dbReference>
<dbReference type="GO" id="GO:0006744">
    <property type="term" value="P:ubiquinone biosynthetic process"/>
    <property type="evidence" value="ECO:0007669"/>
    <property type="project" value="TreeGrafter"/>
</dbReference>
<proteinExistence type="inferred from homology"/>
<dbReference type="Gene3D" id="1.20.120.1780">
    <property type="entry name" value="UbiA prenyltransferase"/>
    <property type="match status" value="1"/>
</dbReference>
<keyword evidence="4" id="KW-1003">Cell membrane</keyword>
<dbReference type="GO" id="GO:0005886">
    <property type="term" value="C:plasma membrane"/>
    <property type="evidence" value="ECO:0007669"/>
    <property type="project" value="TreeGrafter"/>
</dbReference>
<dbReference type="KEGG" id="vpy:HZI73_05160"/>
<gene>
    <name evidence="11" type="ORF">HZI73_05160</name>
</gene>
<evidence type="ECO:0000256" key="4">
    <source>
        <dbReference type="ARBA" id="ARBA00022519"/>
    </source>
</evidence>
<keyword evidence="5" id="KW-0808">Transferase</keyword>
<dbReference type="PANTHER" id="PTHR11048">
    <property type="entry name" value="PRENYLTRANSFERASES"/>
    <property type="match status" value="1"/>
</dbReference>
<keyword evidence="12" id="KW-1185">Reference proteome</keyword>
<evidence type="ECO:0000256" key="10">
    <source>
        <dbReference type="SAM" id="Phobius"/>
    </source>
</evidence>
<keyword evidence="6 10" id="KW-0812">Transmembrane</keyword>
<dbReference type="Pfam" id="PF01040">
    <property type="entry name" value="UbiA"/>
    <property type="match status" value="1"/>
</dbReference>
<evidence type="ECO:0000256" key="5">
    <source>
        <dbReference type="ARBA" id="ARBA00022679"/>
    </source>
</evidence>
<evidence type="ECO:0000313" key="12">
    <source>
        <dbReference type="Proteomes" id="UP000683246"/>
    </source>
</evidence>
<dbReference type="GO" id="GO:0008412">
    <property type="term" value="F:4-hydroxybenzoate polyprenyltransferase activity"/>
    <property type="evidence" value="ECO:0007669"/>
    <property type="project" value="UniProtKB-EC"/>
</dbReference>
<protein>
    <recommendedName>
        <fullName evidence="9">4-hydroxybenzoate polyprenyltransferase</fullName>
        <ecNumber evidence="9">2.5.1.39</ecNumber>
    </recommendedName>
</protein>
<evidence type="ECO:0000256" key="9">
    <source>
        <dbReference type="ARBA" id="ARBA00034524"/>
    </source>
</evidence>
<evidence type="ECO:0000256" key="1">
    <source>
        <dbReference type="ARBA" id="ARBA00001946"/>
    </source>
</evidence>
<dbReference type="InterPro" id="IPR000537">
    <property type="entry name" value="UbiA_prenyltransferase"/>
</dbReference>
<comment type="subcellular location">
    <subcellularLocation>
        <location evidence="2">Membrane</location>
        <topology evidence="2">Multi-pass membrane protein</topology>
    </subcellularLocation>
</comment>
<dbReference type="EMBL" id="CP058649">
    <property type="protein sequence ID" value="QUI21721.1"/>
    <property type="molecule type" value="Genomic_DNA"/>
</dbReference>
<comment type="cofactor">
    <cofactor evidence="1">
        <name>Mg(2+)</name>
        <dbReference type="ChEBI" id="CHEBI:18420"/>
    </cofactor>
</comment>
<feature type="transmembrane region" description="Helical" evidence="10">
    <location>
        <begin position="264"/>
        <end position="285"/>
    </location>
</feature>
<dbReference type="InterPro" id="IPR039653">
    <property type="entry name" value="Prenyltransferase"/>
</dbReference>
<accession>A0A8J8MHU5</accession>
<dbReference type="PANTHER" id="PTHR11048:SF28">
    <property type="entry name" value="4-HYDROXYBENZOATE POLYPRENYLTRANSFERASE, MITOCHONDRIAL"/>
    <property type="match status" value="1"/>
</dbReference>
<evidence type="ECO:0000256" key="7">
    <source>
        <dbReference type="ARBA" id="ARBA00022989"/>
    </source>
</evidence>
<evidence type="ECO:0000256" key="2">
    <source>
        <dbReference type="ARBA" id="ARBA00004141"/>
    </source>
</evidence>
<dbReference type="NCBIfam" id="TIGR01475">
    <property type="entry name" value="ubiA_other"/>
    <property type="match status" value="1"/>
</dbReference>